<dbReference type="PANTHER" id="PTHR23514">
    <property type="entry name" value="BYPASS OF STOP CODON PROTEIN 6"/>
    <property type="match status" value="1"/>
</dbReference>
<dbReference type="GO" id="GO:0016020">
    <property type="term" value="C:membrane"/>
    <property type="evidence" value="ECO:0007669"/>
    <property type="project" value="UniProtKB-SubCell"/>
</dbReference>
<feature type="transmembrane region" description="Helical" evidence="5">
    <location>
        <begin position="331"/>
        <end position="352"/>
    </location>
</feature>
<feature type="transmembrane region" description="Helical" evidence="5">
    <location>
        <begin position="129"/>
        <end position="154"/>
    </location>
</feature>
<comment type="subcellular location">
    <subcellularLocation>
        <location evidence="1">Membrane</location>
        <topology evidence="1">Multi-pass membrane protein</topology>
    </subcellularLocation>
</comment>
<keyword evidence="4 5" id="KW-0472">Membrane</keyword>
<evidence type="ECO:0000256" key="1">
    <source>
        <dbReference type="ARBA" id="ARBA00004141"/>
    </source>
</evidence>
<dbReference type="OrthoDB" id="9810941at2"/>
<dbReference type="Proteomes" id="UP000199636">
    <property type="component" value="Unassembled WGS sequence"/>
</dbReference>
<keyword evidence="2 5" id="KW-0812">Transmembrane</keyword>
<evidence type="ECO:0000256" key="2">
    <source>
        <dbReference type="ARBA" id="ARBA00022692"/>
    </source>
</evidence>
<name>A0A1G8BNJ2_9PSED</name>
<dbReference type="Gene3D" id="1.20.1250.20">
    <property type="entry name" value="MFS general substrate transporter like domains"/>
    <property type="match status" value="1"/>
</dbReference>
<dbReference type="EMBL" id="FNDS01000001">
    <property type="protein sequence ID" value="SDH34638.1"/>
    <property type="molecule type" value="Genomic_DNA"/>
</dbReference>
<feature type="transmembrane region" description="Helical" evidence="5">
    <location>
        <begin position="358"/>
        <end position="379"/>
    </location>
</feature>
<organism evidence="6 7">
    <name type="scientific">Pseudomonas panipatensis</name>
    <dbReference type="NCBI Taxonomy" id="428992"/>
    <lineage>
        <taxon>Bacteria</taxon>
        <taxon>Pseudomonadati</taxon>
        <taxon>Pseudomonadota</taxon>
        <taxon>Gammaproteobacteria</taxon>
        <taxon>Pseudomonadales</taxon>
        <taxon>Pseudomonadaceae</taxon>
        <taxon>Pseudomonas</taxon>
    </lineage>
</organism>
<feature type="transmembrane region" description="Helical" evidence="5">
    <location>
        <begin position="298"/>
        <end position="319"/>
    </location>
</feature>
<dbReference type="STRING" id="428992.SAMN05216272_101146"/>
<feature type="transmembrane region" description="Helical" evidence="5">
    <location>
        <begin position="272"/>
        <end position="292"/>
    </location>
</feature>
<evidence type="ECO:0000313" key="7">
    <source>
        <dbReference type="Proteomes" id="UP000199636"/>
    </source>
</evidence>
<dbReference type="Pfam" id="PF07690">
    <property type="entry name" value="MFS_1"/>
    <property type="match status" value="1"/>
</dbReference>
<dbReference type="SUPFAM" id="SSF103473">
    <property type="entry name" value="MFS general substrate transporter"/>
    <property type="match status" value="1"/>
</dbReference>
<keyword evidence="3 5" id="KW-1133">Transmembrane helix</keyword>
<protein>
    <submittedName>
        <fullName evidence="6">Predicted arabinose efflux permease, MFS family</fullName>
    </submittedName>
</protein>
<feature type="transmembrane region" description="Helical" evidence="5">
    <location>
        <begin position="160"/>
        <end position="179"/>
    </location>
</feature>
<dbReference type="CDD" id="cd17393">
    <property type="entry name" value="MFS_MosC_like"/>
    <property type="match status" value="1"/>
</dbReference>
<feature type="transmembrane region" description="Helical" evidence="5">
    <location>
        <begin position="46"/>
        <end position="68"/>
    </location>
</feature>
<evidence type="ECO:0000256" key="5">
    <source>
        <dbReference type="SAM" id="Phobius"/>
    </source>
</evidence>
<dbReference type="InterPro" id="IPR051788">
    <property type="entry name" value="MFS_Transporter"/>
</dbReference>
<evidence type="ECO:0000313" key="6">
    <source>
        <dbReference type="EMBL" id="SDH34638.1"/>
    </source>
</evidence>
<evidence type="ECO:0000256" key="3">
    <source>
        <dbReference type="ARBA" id="ARBA00022989"/>
    </source>
</evidence>
<accession>A0A1G8BNJ2</accession>
<dbReference type="PANTHER" id="PTHR23514:SF13">
    <property type="entry name" value="INNER MEMBRANE PROTEIN YBJJ"/>
    <property type="match status" value="1"/>
</dbReference>
<dbReference type="InterPro" id="IPR036259">
    <property type="entry name" value="MFS_trans_sf"/>
</dbReference>
<feature type="transmembrane region" description="Helical" evidence="5">
    <location>
        <begin position="97"/>
        <end position="117"/>
    </location>
</feature>
<proteinExistence type="predicted"/>
<dbReference type="InterPro" id="IPR011701">
    <property type="entry name" value="MFS"/>
</dbReference>
<feature type="transmembrane region" description="Helical" evidence="5">
    <location>
        <begin position="242"/>
        <end position="260"/>
    </location>
</feature>
<feature type="transmembrane region" description="Helical" evidence="5">
    <location>
        <begin position="200"/>
        <end position="222"/>
    </location>
</feature>
<keyword evidence="7" id="KW-1185">Reference proteome</keyword>
<dbReference type="RefSeq" id="WP_090259805.1">
    <property type="nucleotide sequence ID" value="NZ_FNDS01000001.1"/>
</dbReference>
<sequence length="386" mass="39390">MDDKARARAARWACAFCFAVGGLTHGSVMGRIPALKNLTGIDEQGLGQALLGAGVGALLAFTFSGTLVRRYGSRRVTLGSAVALLLVFPLLGLCQQWWHLALSFLAIGVTFACMDVAMNTQAVEVERALARPCLSSLHGMFSLGGLLGALGAAACAGLPPVWHFTLLAGLALLALPFLGKRLLDGRGEPSPQPQPRRRGLRLPPASLLGLGLLTLCAFVSEGAVADWSALLLHSVMGASERVAALGFAAFSASMVAGRLFGDRLRLRFSDVALVRGLAVLACVGMLLALFAAPVGVSVLGFALVGVGLSVVVPILMGAAGNQADVDAARGVAAVASFGYGGLLLGPPLIGVLAEHIGLRLALLVVVALSAGLVLGAGLVRRPTAAA</sequence>
<feature type="transmembrane region" description="Helical" evidence="5">
    <location>
        <begin position="75"/>
        <end position="91"/>
    </location>
</feature>
<evidence type="ECO:0000256" key="4">
    <source>
        <dbReference type="ARBA" id="ARBA00023136"/>
    </source>
</evidence>
<dbReference type="GO" id="GO:0022857">
    <property type="term" value="F:transmembrane transporter activity"/>
    <property type="evidence" value="ECO:0007669"/>
    <property type="project" value="InterPro"/>
</dbReference>
<dbReference type="AlphaFoldDB" id="A0A1G8BNJ2"/>
<gene>
    <name evidence="6" type="ORF">SAMN05216272_101146</name>
</gene>
<reference evidence="7" key="1">
    <citation type="submission" date="2016-10" db="EMBL/GenBank/DDBJ databases">
        <authorList>
            <person name="Varghese N."/>
            <person name="Submissions S."/>
        </authorList>
    </citation>
    <scope>NUCLEOTIDE SEQUENCE [LARGE SCALE GENOMIC DNA]</scope>
    <source>
        <strain evidence="7">CCM 7469</strain>
    </source>
</reference>